<dbReference type="InterPro" id="IPR011044">
    <property type="entry name" value="Quino_amine_DH_bsu"/>
</dbReference>
<protein>
    <submittedName>
        <fullName evidence="6">WD domain, G-beta repeat</fullName>
    </submittedName>
</protein>
<dbReference type="AlphaFoldDB" id="A0A5C5YZ88"/>
<evidence type="ECO:0000256" key="3">
    <source>
        <dbReference type="PROSITE-ProRule" id="PRU00221"/>
    </source>
</evidence>
<feature type="compositionally biased region" description="Low complexity" evidence="4">
    <location>
        <begin position="826"/>
        <end position="842"/>
    </location>
</feature>
<dbReference type="Proteomes" id="UP000315010">
    <property type="component" value="Unassembled WGS sequence"/>
</dbReference>
<dbReference type="InterPro" id="IPR019775">
    <property type="entry name" value="WD40_repeat_CS"/>
</dbReference>
<evidence type="ECO:0000256" key="5">
    <source>
        <dbReference type="SAM" id="Phobius"/>
    </source>
</evidence>
<dbReference type="InterPro" id="IPR001680">
    <property type="entry name" value="WD40_rpt"/>
</dbReference>
<sequence>MVLRTLAGNEGTMSKLNRERFILPLVGLVLSTLVALVGCVRSSDSPTNAVLPAVPEDHPRFLTWIDSRVTVPLVHAVSPNGRFAIAQTQTETIVYDLNNRKEIKHWPSGKSQWSFSQDSKRLLRLQADEISVLATNSLDMLARWKAKPKLPTSPQTYLQLKACISHDGSLVAVENRDGCFDAAVDSDFLILNVDTGFISHQIDFPFDRPETPRAFRWEFSFVGAYDRLLLTQRTFRLGETLRRSGLMQIDDAELICELPANGIVRYSKDQKLIAVGKCSGRSDTSPVPTSASSEIEMIDVRSGSRQRLIKFAGTLRDFDIDPRGKRLLASVQKPDASPPMEVDGFAADPGGRLTHLLQWNLRTGQLNREIDPPPMPVAAVRYGVDASSYMMAMERPDGVDDGLEQVWRLNDISTGKQLTQDDWLQRGTMGGQHQDFFLYPDGKHFIVRGGEVQVRALPDGKTLWRADDRRLAVHDVTFSPDGNFCWADGFLSRLNDGHQRRWGGFGKLKFMDRGESVFFQGNNEVGIVSLRTSTIQWRQSFSWNGSMLSADISPDTNSIAIVLEQNRYWTRELPTRKVVLIDRRSEDEPRSLDINAACVCFDPTGETILIATNDGIEQVNVETGAILQRIGPLPGDPLAIQISPGGKRLFVAGQSARNPNDFDRNVFRNVFRNVMGTGWLALVDLQQNRVQPLHQSETPITCIALSDDGNTLAAANGTSDTTDSQIWIWDAPTAPSSEPPRQRFSIDGHRLGINDLAFSPDACMLLSAADDGAALWDLRSELATQNGHHDTVELVFPKHTTTVEAADVYRGEVRRVPPYEGPLLFPESPESSGNLESSGNSETKAAERPKANWPLVLINHSSNEHHWPGYEFKESNMWLRNAKQRINVNYKVDWRSAESKFLRRYELGPRSEDWKWQFAFDDNERRPVLLDENHQIIQAYPKVFDSYQSTLSPSGKCVAIYSEKTRQGSRANNQLQIELLDATTAEKIWTSSAVAGIHVSGIEMDRGDQFVSVNDNGRAMIVFDGQSGKLLARYQPEYGSHLLTRLSPSGQFVATGQRSLAGVILRDPRTLEKVKTLDTQFCVNWLQWTPDGNHIIAGQSFGDGMELVQCWDVERGESQWTRRMPESQFISFDQAGDWMLTGSRANEKRRVLCDVSDGAIAAVFSISSGSPVERPVLSKSGGVVHLGSSSQRVVWPMQEQP</sequence>
<evidence type="ECO:0000313" key="6">
    <source>
        <dbReference type="EMBL" id="TWT80260.1"/>
    </source>
</evidence>
<comment type="caution">
    <text evidence="6">The sequence shown here is derived from an EMBL/GenBank/DDBJ whole genome shotgun (WGS) entry which is preliminary data.</text>
</comment>
<evidence type="ECO:0000313" key="7">
    <source>
        <dbReference type="Proteomes" id="UP000315010"/>
    </source>
</evidence>
<dbReference type="EMBL" id="SJPJ01000001">
    <property type="protein sequence ID" value="TWT80260.1"/>
    <property type="molecule type" value="Genomic_DNA"/>
</dbReference>
<dbReference type="InterPro" id="IPR036322">
    <property type="entry name" value="WD40_repeat_dom_sf"/>
</dbReference>
<keyword evidence="5" id="KW-1133">Transmembrane helix</keyword>
<name>A0A5C5YZ88_9BACT</name>
<dbReference type="PANTHER" id="PTHR22847">
    <property type="entry name" value="WD40 REPEAT PROTEIN"/>
    <property type="match status" value="1"/>
</dbReference>
<keyword evidence="5" id="KW-0472">Membrane</keyword>
<dbReference type="PROSITE" id="PS50082">
    <property type="entry name" value="WD_REPEATS_2"/>
    <property type="match status" value="1"/>
</dbReference>
<evidence type="ECO:0000256" key="4">
    <source>
        <dbReference type="SAM" id="MobiDB-lite"/>
    </source>
</evidence>
<dbReference type="SUPFAM" id="SSF50969">
    <property type="entry name" value="YVTN repeat-like/Quinoprotein amine dehydrogenase"/>
    <property type="match status" value="1"/>
</dbReference>
<feature type="transmembrane region" description="Helical" evidence="5">
    <location>
        <begin position="21"/>
        <end position="38"/>
    </location>
</feature>
<keyword evidence="7" id="KW-1185">Reference proteome</keyword>
<dbReference type="Pfam" id="PF00400">
    <property type="entry name" value="WD40"/>
    <property type="match status" value="2"/>
</dbReference>
<dbReference type="SUPFAM" id="SSF50998">
    <property type="entry name" value="Quinoprotein alcohol dehydrogenase-like"/>
    <property type="match status" value="1"/>
</dbReference>
<proteinExistence type="predicted"/>
<reference evidence="6 7" key="1">
    <citation type="submission" date="2019-02" db="EMBL/GenBank/DDBJ databases">
        <title>Deep-cultivation of Planctomycetes and their phenomic and genomic characterization uncovers novel biology.</title>
        <authorList>
            <person name="Wiegand S."/>
            <person name="Jogler M."/>
            <person name="Boedeker C."/>
            <person name="Pinto D."/>
            <person name="Vollmers J."/>
            <person name="Rivas-Marin E."/>
            <person name="Kohn T."/>
            <person name="Peeters S.H."/>
            <person name="Heuer A."/>
            <person name="Rast P."/>
            <person name="Oberbeckmann S."/>
            <person name="Bunk B."/>
            <person name="Jeske O."/>
            <person name="Meyerdierks A."/>
            <person name="Storesund J.E."/>
            <person name="Kallscheuer N."/>
            <person name="Luecker S."/>
            <person name="Lage O.M."/>
            <person name="Pohl T."/>
            <person name="Merkel B.J."/>
            <person name="Hornburger P."/>
            <person name="Mueller R.-W."/>
            <person name="Bruemmer F."/>
            <person name="Labrenz M."/>
            <person name="Spormann A.M."/>
            <person name="Op Den Camp H."/>
            <person name="Overmann J."/>
            <person name="Amann R."/>
            <person name="Jetten M.S.M."/>
            <person name="Mascher T."/>
            <person name="Medema M.H."/>
            <person name="Devos D.P."/>
            <person name="Kaster A.-K."/>
            <person name="Ovreas L."/>
            <person name="Rohde M."/>
            <person name="Galperin M.Y."/>
            <person name="Jogler C."/>
        </authorList>
    </citation>
    <scope>NUCLEOTIDE SEQUENCE [LARGE SCALE GENOMIC DNA]</scope>
    <source>
        <strain evidence="6 7">CA13</strain>
    </source>
</reference>
<dbReference type="Gene3D" id="2.130.10.10">
    <property type="entry name" value="YVTN repeat-like/Quinoprotein amine dehydrogenase"/>
    <property type="match status" value="4"/>
</dbReference>
<evidence type="ECO:0000256" key="2">
    <source>
        <dbReference type="ARBA" id="ARBA00022737"/>
    </source>
</evidence>
<evidence type="ECO:0000256" key="1">
    <source>
        <dbReference type="ARBA" id="ARBA00022574"/>
    </source>
</evidence>
<dbReference type="SMART" id="SM00320">
    <property type="entry name" value="WD40"/>
    <property type="match status" value="4"/>
</dbReference>
<gene>
    <name evidence="6" type="ORF">CA13_16730</name>
</gene>
<keyword evidence="5" id="KW-0812">Transmembrane</keyword>
<accession>A0A5C5YZ88</accession>
<keyword evidence="1 3" id="KW-0853">WD repeat</keyword>
<dbReference type="InterPro" id="IPR015943">
    <property type="entry name" value="WD40/YVTN_repeat-like_dom_sf"/>
</dbReference>
<feature type="repeat" description="WD" evidence="3">
    <location>
        <begin position="746"/>
        <end position="786"/>
    </location>
</feature>
<dbReference type="OrthoDB" id="243987at2"/>
<dbReference type="InterPro" id="IPR011047">
    <property type="entry name" value="Quinoprotein_ADH-like_sf"/>
</dbReference>
<dbReference type="PANTHER" id="PTHR22847:SF637">
    <property type="entry name" value="WD REPEAT DOMAIN 5B"/>
    <property type="match status" value="1"/>
</dbReference>
<dbReference type="SUPFAM" id="SSF50978">
    <property type="entry name" value="WD40 repeat-like"/>
    <property type="match status" value="1"/>
</dbReference>
<organism evidence="6 7">
    <name type="scientific">Novipirellula herctigrandis</name>
    <dbReference type="NCBI Taxonomy" id="2527986"/>
    <lineage>
        <taxon>Bacteria</taxon>
        <taxon>Pseudomonadati</taxon>
        <taxon>Planctomycetota</taxon>
        <taxon>Planctomycetia</taxon>
        <taxon>Pirellulales</taxon>
        <taxon>Pirellulaceae</taxon>
        <taxon>Novipirellula</taxon>
    </lineage>
</organism>
<dbReference type="PROSITE" id="PS00678">
    <property type="entry name" value="WD_REPEATS_1"/>
    <property type="match status" value="1"/>
</dbReference>
<keyword evidence="2" id="KW-0677">Repeat</keyword>
<feature type="region of interest" description="Disordered" evidence="4">
    <location>
        <begin position="820"/>
        <end position="847"/>
    </location>
</feature>